<reference evidence="2 3" key="1">
    <citation type="journal article" date="2011" name="Science">
        <title>The Selaginella genome identifies genetic changes associated with the evolution of vascular plants.</title>
        <authorList>
            <person name="Banks J.A."/>
            <person name="Nishiyama T."/>
            <person name="Hasebe M."/>
            <person name="Bowman J.L."/>
            <person name="Gribskov M."/>
            <person name="dePamphilis C."/>
            <person name="Albert V.A."/>
            <person name="Aono N."/>
            <person name="Aoyama T."/>
            <person name="Ambrose B.A."/>
            <person name="Ashton N.W."/>
            <person name="Axtell M.J."/>
            <person name="Barker E."/>
            <person name="Barker M.S."/>
            <person name="Bennetzen J.L."/>
            <person name="Bonawitz N.D."/>
            <person name="Chapple C."/>
            <person name="Cheng C."/>
            <person name="Correa L.G."/>
            <person name="Dacre M."/>
            <person name="DeBarry J."/>
            <person name="Dreyer I."/>
            <person name="Elias M."/>
            <person name="Engstrom E.M."/>
            <person name="Estelle M."/>
            <person name="Feng L."/>
            <person name="Finet C."/>
            <person name="Floyd S.K."/>
            <person name="Frommer W.B."/>
            <person name="Fujita T."/>
            <person name="Gramzow L."/>
            <person name="Gutensohn M."/>
            <person name="Harholt J."/>
            <person name="Hattori M."/>
            <person name="Heyl A."/>
            <person name="Hirai T."/>
            <person name="Hiwatashi Y."/>
            <person name="Ishikawa M."/>
            <person name="Iwata M."/>
            <person name="Karol K.G."/>
            <person name="Koehler B."/>
            <person name="Kolukisaoglu U."/>
            <person name="Kubo M."/>
            <person name="Kurata T."/>
            <person name="Lalonde S."/>
            <person name="Li K."/>
            <person name="Li Y."/>
            <person name="Litt A."/>
            <person name="Lyons E."/>
            <person name="Manning G."/>
            <person name="Maruyama T."/>
            <person name="Michael T.P."/>
            <person name="Mikami K."/>
            <person name="Miyazaki S."/>
            <person name="Morinaga S."/>
            <person name="Murata T."/>
            <person name="Mueller-Roeber B."/>
            <person name="Nelson D.R."/>
            <person name="Obara M."/>
            <person name="Oguri Y."/>
            <person name="Olmstead R.G."/>
            <person name="Onodera N."/>
            <person name="Petersen B.L."/>
            <person name="Pils B."/>
            <person name="Prigge M."/>
            <person name="Rensing S.A."/>
            <person name="Riano-Pachon D.M."/>
            <person name="Roberts A.W."/>
            <person name="Sato Y."/>
            <person name="Scheller H.V."/>
            <person name="Schulz B."/>
            <person name="Schulz C."/>
            <person name="Shakirov E.V."/>
            <person name="Shibagaki N."/>
            <person name="Shinohara N."/>
            <person name="Shippen D.E."/>
            <person name="Soerensen I."/>
            <person name="Sotooka R."/>
            <person name="Sugimoto N."/>
            <person name="Sugita M."/>
            <person name="Sumikawa N."/>
            <person name="Tanurdzic M."/>
            <person name="Theissen G."/>
            <person name="Ulvskov P."/>
            <person name="Wakazuki S."/>
            <person name="Weng J.K."/>
            <person name="Willats W.W."/>
            <person name="Wipf D."/>
            <person name="Wolf P.G."/>
            <person name="Yang L."/>
            <person name="Zimmer A.D."/>
            <person name="Zhu Q."/>
            <person name="Mitros T."/>
            <person name="Hellsten U."/>
            <person name="Loque D."/>
            <person name="Otillar R."/>
            <person name="Salamov A."/>
            <person name="Schmutz J."/>
            <person name="Shapiro H."/>
            <person name="Lindquist E."/>
            <person name="Lucas S."/>
            <person name="Rokhsar D."/>
            <person name="Grigoriev I.V."/>
        </authorList>
    </citation>
    <scope>NUCLEOTIDE SEQUENCE [LARGE SCALE GENOMIC DNA]</scope>
</reference>
<dbReference type="KEGG" id="smo:SELMODRAFT_96228"/>
<dbReference type="GO" id="GO:0051287">
    <property type="term" value="F:NAD binding"/>
    <property type="evidence" value="ECO:0007669"/>
    <property type="project" value="InterPro"/>
</dbReference>
<dbReference type="STRING" id="88036.D8RLE7"/>
<evidence type="ECO:0000256" key="1">
    <source>
        <dbReference type="ARBA" id="ARBA00023002"/>
    </source>
</evidence>
<evidence type="ECO:0000313" key="2">
    <source>
        <dbReference type="EMBL" id="EFJ27114.1"/>
    </source>
</evidence>
<gene>
    <name evidence="2" type="ORF">SELMODRAFT_96228</name>
</gene>
<feature type="non-terminal residue" evidence="2">
    <location>
        <position position="1"/>
    </location>
</feature>
<dbReference type="HOGENOM" id="CLU_2948828_0_0_1"/>
<proteinExistence type="predicted"/>
<dbReference type="eggNOG" id="KOG2697">
    <property type="taxonomic scope" value="Eukaryota"/>
</dbReference>
<dbReference type="GO" id="GO:0016616">
    <property type="term" value="F:oxidoreductase activity, acting on the CH-OH group of donors, NAD or NADP as acceptor"/>
    <property type="evidence" value="ECO:0007669"/>
    <property type="project" value="InterPro"/>
</dbReference>
<keyword evidence="3" id="KW-1185">Reference proteome</keyword>
<dbReference type="InParanoid" id="D8RLE7"/>
<organism evidence="3">
    <name type="scientific">Selaginella moellendorffii</name>
    <name type="common">Spikemoss</name>
    <dbReference type="NCBI Taxonomy" id="88036"/>
    <lineage>
        <taxon>Eukaryota</taxon>
        <taxon>Viridiplantae</taxon>
        <taxon>Streptophyta</taxon>
        <taxon>Embryophyta</taxon>
        <taxon>Tracheophyta</taxon>
        <taxon>Lycopodiopsida</taxon>
        <taxon>Selaginellales</taxon>
        <taxon>Selaginellaceae</taxon>
        <taxon>Selaginella</taxon>
    </lineage>
</organism>
<accession>D8RLE7</accession>
<evidence type="ECO:0000313" key="3">
    <source>
        <dbReference type="Proteomes" id="UP000001514"/>
    </source>
</evidence>
<dbReference type="EMBL" id="GL377583">
    <property type="protein sequence ID" value="EFJ27114.1"/>
    <property type="molecule type" value="Genomic_DNA"/>
</dbReference>
<name>D8RLE7_SELML</name>
<dbReference type="InterPro" id="IPR012131">
    <property type="entry name" value="Hstdl_DH"/>
</dbReference>
<dbReference type="Pfam" id="PF00815">
    <property type="entry name" value="Histidinol_dh"/>
    <property type="match status" value="1"/>
</dbReference>
<dbReference type="PANTHER" id="PTHR21256:SF2">
    <property type="entry name" value="HISTIDINE BIOSYNTHESIS TRIFUNCTIONAL PROTEIN"/>
    <property type="match status" value="1"/>
</dbReference>
<dbReference type="Gene3D" id="3.40.50.1980">
    <property type="entry name" value="Nitrogenase molybdenum iron protein domain"/>
    <property type="match status" value="1"/>
</dbReference>
<dbReference type="Gramene" id="EFJ27114">
    <property type="protein sequence ID" value="EFJ27114"/>
    <property type="gene ID" value="SELMODRAFT_96228"/>
</dbReference>
<sequence length="60" mass="6527">AAMAWGTHSCPKVDKILGPGNQNVTAAKMLLSCVFCFSIIQISNLQSLGSLRIETRMRSM</sequence>
<dbReference type="GO" id="GO:0046872">
    <property type="term" value="F:metal ion binding"/>
    <property type="evidence" value="ECO:0007669"/>
    <property type="project" value="InterPro"/>
</dbReference>
<protein>
    <submittedName>
        <fullName evidence="2">Uncharacterized protein</fullName>
    </submittedName>
</protein>
<keyword evidence="1" id="KW-0560">Oxidoreductase</keyword>
<dbReference type="PANTHER" id="PTHR21256">
    <property type="entry name" value="HISTIDINOL DEHYDROGENASE HDH"/>
    <property type="match status" value="1"/>
</dbReference>
<dbReference type="Proteomes" id="UP000001514">
    <property type="component" value="Unassembled WGS sequence"/>
</dbReference>
<dbReference type="AlphaFoldDB" id="D8RLE7"/>